<dbReference type="SUPFAM" id="SSF55729">
    <property type="entry name" value="Acyl-CoA N-acyltransferases (Nat)"/>
    <property type="match status" value="1"/>
</dbReference>
<name>A0A143PRF8_LUTPR</name>
<evidence type="ECO:0000313" key="2">
    <source>
        <dbReference type="EMBL" id="AMY10404.1"/>
    </source>
</evidence>
<reference evidence="3" key="2">
    <citation type="submission" date="2016-04" db="EMBL/GenBank/DDBJ databases">
        <title>First Complete Genome Sequence of a Subdivision 6 Acidobacterium.</title>
        <authorList>
            <person name="Huang S."/>
            <person name="Vieira S."/>
            <person name="Bunk B."/>
            <person name="Riedel T."/>
            <person name="Sproeer C."/>
            <person name="Overmann J."/>
        </authorList>
    </citation>
    <scope>NUCLEOTIDE SEQUENCE [LARGE SCALE GENOMIC DNA]</scope>
    <source>
        <strain evidence="3">DSM 100886 HEG_-6_39</strain>
    </source>
</reference>
<keyword evidence="3" id="KW-1185">Reference proteome</keyword>
<dbReference type="InterPro" id="IPR016181">
    <property type="entry name" value="Acyl_CoA_acyltransferase"/>
</dbReference>
<sequence>MRLDDWRNLSADAMRPVYETERARWANGLQWDLGPSLQILEHARAEGTLPGLVVRGPGQSIVGWTYFLVQHGVLQVGALHSRTADGVRLLLDAIFKTPEASLAHEVLLFVYPDSPACESALQRRRFSVTRYWYLRRALERSCVVPIEPGLRAMVDGDGPDLVRLFSRAYSGVAGARCFAPHGRLEEWAQYLGQLTRGAALGQFLPGASMVAPGAAAGQVLGASVVTGLSQRTIHLAQLVVDPDARRQRLASRMLDTMMSWGVSHDRAVATLLVSEDNAHARALYDARGFVQTGYFLHAERPLGRRVLSTPVAASA</sequence>
<protein>
    <submittedName>
        <fullName evidence="2">Ribosomal-protein-alanine acetyltransferase</fullName>
    </submittedName>
</protein>
<evidence type="ECO:0000313" key="3">
    <source>
        <dbReference type="Proteomes" id="UP000076079"/>
    </source>
</evidence>
<reference evidence="2 3" key="1">
    <citation type="journal article" date="2016" name="Genome Announc.">
        <title>First Complete Genome Sequence of a Subdivision 6 Acidobacterium Strain.</title>
        <authorList>
            <person name="Huang S."/>
            <person name="Vieira S."/>
            <person name="Bunk B."/>
            <person name="Riedel T."/>
            <person name="Sproer C."/>
            <person name="Overmann J."/>
        </authorList>
    </citation>
    <scope>NUCLEOTIDE SEQUENCE [LARGE SCALE GENOMIC DNA]</scope>
    <source>
        <strain evidence="3">DSM 100886 HEG_-6_39</strain>
    </source>
</reference>
<dbReference type="RefSeq" id="WP_110172046.1">
    <property type="nucleotide sequence ID" value="NZ_CP015136.1"/>
</dbReference>
<accession>A0A143PRF8</accession>
<dbReference type="CDD" id="cd04301">
    <property type="entry name" value="NAT_SF"/>
    <property type="match status" value="1"/>
</dbReference>
<dbReference type="PROSITE" id="PS51186">
    <property type="entry name" value="GNAT"/>
    <property type="match status" value="1"/>
</dbReference>
<evidence type="ECO:0000259" key="1">
    <source>
        <dbReference type="PROSITE" id="PS51186"/>
    </source>
</evidence>
<gene>
    <name evidence="2" type="ORF">LuPra_03634</name>
</gene>
<dbReference type="Gene3D" id="3.40.630.30">
    <property type="match status" value="1"/>
</dbReference>
<organism evidence="2 3">
    <name type="scientific">Luteitalea pratensis</name>
    <dbReference type="NCBI Taxonomy" id="1855912"/>
    <lineage>
        <taxon>Bacteria</taxon>
        <taxon>Pseudomonadati</taxon>
        <taxon>Acidobacteriota</taxon>
        <taxon>Vicinamibacteria</taxon>
        <taxon>Vicinamibacterales</taxon>
        <taxon>Vicinamibacteraceae</taxon>
        <taxon>Luteitalea</taxon>
    </lineage>
</organism>
<dbReference type="OrthoDB" id="9804026at2"/>
<dbReference type="InterPro" id="IPR000182">
    <property type="entry name" value="GNAT_dom"/>
</dbReference>
<dbReference type="STRING" id="1855912.LuPra_03634"/>
<keyword evidence="2" id="KW-0808">Transferase</keyword>
<dbReference type="Proteomes" id="UP000076079">
    <property type="component" value="Chromosome"/>
</dbReference>
<dbReference type="EMBL" id="CP015136">
    <property type="protein sequence ID" value="AMY10404.1"/>
    <property type="molecule type" value="Genomic_DNA"/>
</dbReference>
<dbReference type="AlphaFoldDB" id="A0A143PRF8"/>
<dbReference type="GO" id="GO:0016747">
    <property type="term" value="F:acyltransferase activity, transferring groups other than amino-acyl groups"/>
    <property type="evidence" value="ECO:0007669"/>
    <property type="project" value="InterPro"/>
</dbReference>
<dbReference type="KEGG" id="abac:LuPra_03634"/>
<dbReference type="Pfam" id="PF00583">
    <property type="entry name" value="Acetyltransf_1"/>
    <property type="match status" value="1"/>
</dbReference>
<proteinExistence type="predicted"/>
<feature type="domain" description="N-acetyltransferase" evidence="1">
    <location>
        <begin position="148"/>
        <end position="312"/>
    </location>
</feature>